<keyword evidence="11" id="KW-1185">Reference proteome</keyword>
<evidence type="ECO:0000256" key="2">
    <source>
        <dbReference type="ARBA" id="ARBA00022448"/>
    </source>
</evidence>
<feature type="transmembrane region" description="Helical" evidence="8">
    <location>
        <begin position="437"/>
        <end position="456"/>
    </location>
</feature>
<dbReference type="PANTHER" id="PTHR42718">
    <property type="entry name" value="MAJOR FACILITATOR SUPERFAMILY MULTIDRUG TRANSPORTER MFSC"/>
    <property type="match status" value="1"/>
</dbReference>
<feature type="transmembrane region" description="Helical" evidence="8">
    <location>
        <begin position="363"/>
        <end position="390"/>
    </location>
</feature>
<dbReference type="PANTHER" id="PTHR42718:SF48">
    <property type="entry name" value="CONSERVED TWO-DOMAIN MEMBRANE PROTEIN-RELATED"/>
    <property type="match status" value="1"/>
</dbReference>
<feature type="region of interest" description="Disordered" evidence="7">
    <location>
        <begin position="463"/>
        <end position="482"/>
    </location>
</feature>
<feature type="transmembrane region" description="Helical" evidence="8">
    <location>
        <begin position="410"/>
        <end position="431"/>
    </location>
</feature>
<feature type="transmembrane region" description="Helical" evidence="8">
    <location>
        <begin position="168"/>
        <end position="185"/>
    </location>
</feature>
<keyword evidence="3" id="KW-1003">Cell membrane</keyword>
<dbReference type="Gene3D" id="1.20.1720.10">
    <property type="entry name" value="Multidrug resistance protein D"/>
    <property type="match status" value="1"/>
</dbReference>
<dbReference type="InterPro" id="IPR036259">
    <property type="entry name" value="MFS_trans_sf"/>
</dbReference>
<dbReference type="NCBIfam" id="TIGR00711">
    <property type="entry name" value="efflux_EmrB"/>
    <property type="match status" value="1"/>
</dbReference>
<accession>A0A8J7WMD9</accession>
<evidence type="ECO:0000259" key="9">
    <source>
        <dbReference type="PROSITE" id="PS50850"/>
    </source>
</evidence>
<feature type="transmembrane region" description="Helical" evidence="8">
    <location>
        <begin position="49"/>
        <end position="67"/>
    </location>
</feature>
<feature type="transmembrane region" description="Helical" evidence="8">
    <location>
        <begin position="105"/>
        <end position="127"/>
    </location>
</feature>
<gene>
    <name evidence="10" type="ORF">KGA66_04740</name>
</gene>
<protein>
    <submittedName>
        <fullName evidence="10">DHA2 family efflux MFS transporter permease subunit</fullName>
    </submittedName>
</protein>
<evidence type="ECO:0000313" key="10">
    <source>
        <dbReference type="EMBL" id="MBS2962342.1"/>
    </source>
</evidence>
<proteinExistence type="predicted"/>
<evidence type="ECO:0000256" key="8">
    <source>
        <dbReference type="SAM" id="Phobius"/>
    </source>
</evidence>
<reference evidence="10" key="1">
    <citation type="submission" date="2021-04" db="EMBL/GenBank/DDBJ databases">
        <title>Genome based classification of Actinospica acidithermotolerans sp. nov., an actinobacterium isolated from an Indonesian hot spring.</title>
        <authorList>
            <person name="Kusuma A.B."/>
            <person name="Putra K.E."/>
            <person name="Nafisah S."/>
            <person name="Loh J."/>
            <person name="Nouioui I."/>
            <person name="Goodfellow M."/>
        </authorList>
    </citation>
    <scope>NUCLEOTIDE SEQUENCE</scope>
    <source>
        <strain evidence="10">DSM 45618</strain>
    </source>
</reference>
<dbReference type="AlphaFoldDB" id="A0A8J7WMD9"/>
<feature type="transmembrane region" description="Helical" evidence="8">
    <location>
        <begin position="235"/>
        <end position="253"/>
    </location>
</feature>
<sequence>MTEMTTARKARPTRLVAVGGTFLAMLDSTVVNLALPTLHRRFPTESISTLSWVVTAYVVMFAAMLAPAGRIADALGRRIVFLGGVGLFSAMSLAAALAPNLGFLIAARTLQGIGAAAMVPAALAILLLDGPAEQRARAIGFWSAASAAAAALGPPVGGALVDAFGWESVFYVNLPFGAAMIYGGVRSLPRPPRAQHSIRSRMPDPVGTVLLAAGTAALTLGVTQGPSWHWTSPGTLAALIGGAGAIVAALLYTSRTRVPAVDTSLWRIRTFAVTNIVSVFYGMAQYPWLLVGVLYVSTVWHYSPLQAGLAMTPGAVTAAITALGLGKRLAVLGPRRVLLFGLVAIVACGVWLVLGLTQQPRFLALWLPAGLLVGVGMGATTLATSATAALSAPPVAFATASGVNTMARQFGGALGIAVAAAVLQTMDGARAQAYERVYVYCTAFVVVAFLITLWRMRIPAPPQATMTQHPAGESREQVADSR</sequence>
<evidence type="ECO:0000256" key="4">
    <source>
        <dbReference type="ARBA" id="ARBA00022692"/>
    </source>
</evidence>
<comment type="subcellular location">
    <subcellularLocation>
        <location evidence="1">Cell membrane</location>
        <topology evidence="1">Multi-pass membrane protein</topology>
    </subcellularLocation>
</comment>
<evidence type="ECO:0000256" key="7">
    <source>
        <dbReference type="SAM" id="MobiDB-lite"/>
    </source>
</evidence>
<dbReference type="Proteomes" id="UP000677913">
    <property type="component" value="Unassembled WGS sequence"/>
</dbReference>
<feature type="transmembrane region" description="Helical" evidence="8">
    <location>
        <begin position="206"/>
        <end position="223"/>
    </location>
</feature>
<keyword evidence="5 8" id="KW-1133">Transmembrane helix</keyword>
<dbReference type="PRINTS" id="PR01036">
    <property type="entry name" value="TCRTETB"/>
</dbReference>
<dbReference type="GO" id="GO:0005886">
    <property type="term" value="C:plasma membrane"/>
    <property type="evidence" value="ECO:0007669"/>
    <property type="project" value="UniProtKB-SubCell"/>
</dbReference>
<evidence type="ECO:0000256" key="6">
    <source>
        <dbReference type="ARBA" id="ARBA00023136"/>
    </source>
</evidence>
<dbReference type="EMBL" id="JAGSXH010000010">
    <property type="protein sequence ID" value="MBS2962342.1"/>
    <property type="molecule type" value="Genomic_DNA"/>
</dbReference>
<feature type="transmembrane region" description="Helical" evidence="8">
    <location>
        <begin position="337"/>
        <end position="357"/>
    </location>
</feature>
<evidence type="ECO:0000256" key="1">
    <source>
        <dbReference type="ARBA" id="ARBA00004651"/>
    </source>
</evidence>
<keyword evidence="4 8" id="KW-0812">Transmembrane</keyword>
<dbReference type="PROSITE" id="PS50850">
    <property type="entry name" value="MFS"/>
    <property type="match status" value="1"/>
</dbReference>
<evidence type="ECO:0000256" key="5">
    <source>
        <dbReference type="ARBA" id="ARBA00022989"/>
    </source>
</evidence>
<dbReference type="PROSITE" id="PS00216">
    <property type="entry name" value="SUGAR_TRANSPORT_1"/>
    <property type="match status" value="1"/>
</dbReference>
<dbReference type="InterPro" id="IPR005829">
    <property type="entry name" value="Sugar_transporter_CS"/>
</dbReference>
<dbReference type="InterPro" id="IPR020846">
    <property type="entry name" value="MFS_dom"/>
</dbReference>
<feature type="transmembrane region" description="Helical" evidence="8">
    <location>
        <begin position="79"/>
        <end position="99"/>
    </location>
</feature>
<dbReference type="InterPro" id="IPR004638">
    <property type="entry name" value="EmrB-like"/>
</dbReference>
<organism evidence="10 11">
    <name type="scientific">Actinocrinis puniceicyclus</name>
    <dbReference type="NCBI Taxonomy" id="977794"/>
    <lineage>
        <taxon>Bacteria</taxon>
        <taxon>Bacillati</taxon>
        <taxon>Actinomycetota</taxon>
        <taxon>Actinomycetes</taxon>
        <taxon>Catenulisporales</taxon>
        <taxon>Actinospicaceae</taxon>
        <taxon>Actinocrinis</taxon>
    </lineage>
</organism>
<dbReference type="InterPro" id="IPR011701">
    <property type="entry name" value="MFS"/>
</dbReference>
<keyword evidence="2" id="KW-0813">Transport</keyword>
<feature type="domain" description="Major facilitator superfamily (MFS) profile" evidence="9">
    <location>
        <begin position="13"/>
        <end position="460"/>
    </location>
</feature>
<comment type="caution">
    <text evidence="10">The sequence shown here is derived from an EMBL/GenBank/DDBJ whole genome shotgun (WGS) entry which is preliminary data.</text>
</comment>
<dbReference type="CDD" id="cd17321">
    <property type="entry name" value="MFS_MMR_MDR_like"/>
    <property type="match status" value="1"/>
</dbReference>
<feature type="transmembrane region" description="Helical" evidence="8">
    <location>
        <begin position="265"/>
        <end position="284"/>
    </location>
</feature>
<dbReference type="Gene3D" id="1.20.1250.20">
    <property type="entry name" value="MFS general substrate transporter like domains"/>
    <property type="match status" value="1"/>
</dbReference>
<name>A0A8J7WMD9_9ACTN</name>
<dbReference type="SUPFAM" id="SSF103473">
    <property type="entry name" value="MFS general substrate transporter"/>
    <property type="match status" value="1"/>
</dbReference>
<feature type="transmembrane region" description="Helical" evidence="8">
    <location>
        <begin position="139"/>
        <end position="156"/>
    </location>
</feature>
<dbReference type="GO" id="GO:0022857">
    <property type="term" value="F:transmembrane transporter activity"/>
    <property type="evidence" value="ECO:0007669"/>
    <property type="project" value="InterPro"/>
</dbReference>
<feature type="compositionally biased region" description="Basic and acidic residues" evidence="7">
    <location>
        <begin position="472"/>
        <end position="482"/>
    </location>
</feature>
<keyword evidence="6 8" id="KW-0472">Membrane</keyword>
<dbReference type="Pfam" id="PF07690">
    <property type="entry name" value="MFS_1"/>
    <property type="match status" value="1"/>
</dbReference>
<evidence type="ECO:0000313" key="11">
    <source>
        <dbReference type="Proteomes" id="UP000677913"/>
    </source>
</evidence>
<evidence type="ECO:0000256" key="3">
    <source>
        <dbReference type="ARBA" id="ARBA00022475"/>
    </source>
</evidence>